<dbReference type="SUPFAM" id="SSF49863">
    <property type="entry name" value="Hyaluronate lyase-like, C-terminal domain"/>
    <property type="match status" value="1"/>
</dbReference>
<dbReference type="Gene3D" id="2.70.98.10">
    <property type="match status" value="1"/>
</dbReference>
<feature type="active site" evidence="4">
    <location>
        <position position="316"/>
    </location>
</feature>
<feature type="active site" evidence="4">
    <location>
        <position position="253"/>
    </location>
</feature>
<dbReference type="GO" id="GO:0005975">
    <property type="term" value="P:carbohydrate metabolic process"/>
    <property type="evidence" value="ECO:0007669"/>
    <property type="project" value="InterPro"/>
</dbReference>
<evidence type="ECO:0008006" key="11">
    <source>
        <dbReference type="Google" id="ProtNLM"/>
    </source>
</evidence>
<keyword evidence="3" id="KW-0456">Lyase</keyword>
<proteinExistence type="inferred from homology"/>
<evidence type="ECO:0000259" key="6">
    <source>
        <dbReference type="Pfam" id="PF02278"/>
    </source>
</evidence>
<keyword evidence="2 5" id="KW-0732">Signal</keyword>
<accession>A0A0M5J9I4</accession>
<dbReference type="InterPro" id="IPR011013">
    <property type="entry name" value="Gal_mutarotase_sf_dom"/>
</dbReference>
<dbReference type="Proteomes" id="UP000067625">
    <property type="component" value="Chromosome"/>
</dbReference>
<dbReference type="GO" id="GO:0016837">
    <property type="term" value="F:carbon-oxygen lyase activity, acting on polysaccharides"/>
    <property type="evidence" value="ECO:0007669"/>
    <property type="project" value="UniProtKB-ARBA"/>
</dbReference>
<dbReference type="OrthoDB" id="6636047at2"/>
<dbReference type="Gene3D" id="1.50.10.100">
    <property type="entry name" value="Chondroitin AC/alginate lyase"/>
    <property type="match status" value="1"/>
</dbReference>
<dbReference type="InterPro" id="IPR004103">
    <property type="entry name" value="Lyase_8_C"/>
</dbReference>
<dbReference type="Gene3D" id="2.60.220.10">
    <property type="entry name" value="Polysaccharide lyase family 8-like, C-terminal"/>
    <property type="match status" value="1"/>
</dbReference>
<keyword evidence="10" id="KW-1185">Reference proteome</keyword>
<dbReference type="CDD" id="cd01083">
    <property type="entry name" value="GAG_Lyase"/>
    <property type="match status" value="1"/>
</dbReference>
<evidence type="ECO:0000256" key="2">
    <source>
        <dbReference type="ARBA" id="ARBA00022729"/>
    </source>
</evidence>
<feature type="chain" id="PRO_5038532533" description="Hyaluronate lyase" evidence="5">
    <location>
        <begin position="22"/>
        <end position="786"/>
    </location>
</feature>
<evidence type="ECO:0000313" key="9">
    <source>
        <dbReference type="EMBL" id="ALC80364.1"/>
    </source>
</evidence>
<dbReference type="InterPro" id="IPR012970">
    <property type="entry name" value="Lyase_8_alpha_N"/>
</dbReference>
<dbReference type="RefSeq" id="WP_053602089.1">
    <property type="nucleotide sequence ID" value="NZ_CP012600.1"/>
</dbReference>
<dbReference type="PANTHER" id="PTHR38481">
    <property type="entry name" value="HYALURONATE LYASE"/>
    <property type="match status" value="1"/>
</dbReference>
<dbReference type="Pfam" id="PF02884">
    <property type="entry name" value="Lyase_8_C"/>
    <property type="match status" value="1"/>
</dbReference>
<dbReference type="GO" id="GO:0030246">
    <property type="term" value="F:carbohydrate binding"/>
    <property type="evidence" value="ECO:0007669"/>
    <property type="project" value="InterPro"/>
</dbReference>
<evidence type="ECO:0000259" key="7">
    <source>
        <dbReference type="Pfam" id="PF02884"/>
    </source>
</evidence>
<feature type="domain" description="Polysaccharide lyase 8 N-terminal alpha-helical" evidence="8">
    <location>
        <begin position="46"/>
        <end position="356"/>
    </location>
</feature>
<sequence length="786" mass="88196">MGKKFRLFVSAFLVFLITASATLSPAVLNQAAAQGENEFEQLRGKWKEMLTGGEAFDPSDPDIANRIKKIDEAANEYWNSMDKSSDRSALWTDLTGTSNSSYITKSYDRLLAMALALSTKGSSLENNETLKNDLIQALDWMYTYRYNENKPPYNNWWDWEIGTPLRLNNIVILLYSHLSTQQITNYMKAVEKFSPTPTGTGANRVWKVTVVAVRGMIVEDSSKLSKARDGLSNVFTYVTSGDGFYKDGSFIQHNNFAYNGGYGRSMLADIANVMYLLSDSTWQITDSNQQNVYRWVYDSFEPLIYKGAMMDMVRGRELSRHYAEDHVVGHETIQAIIRLAQSASESNSLVYKEMVKSWIKEDTHLDFVKNTPSINMIQLAKSIVNDPAIGSRKIIKYQQFSSMDRAVLVRDKFAFGISMSSARIANYESINGENLKGWYTGEGMTYLYNNDTAQYSDGYWPTVNPYRLPGTTVDTRQRTNSSGHAYASSKRWVGGTEMQGTYGVSGMTLDAYNSTLDAKKSWFMFDDEIVAVGSGITSTDQRTIETIIENRKLKNSGDNTLIVNGYKKPAATGWTEKMDKVRWAYLSGNVESANIGYYFPDQPTIKGLRESRTGAWSQIDSRSGIPTESITRNYLNLWFDHGVNPTNQKYSYVLLPNMTSTSVLDYSCKPEISIVENSADAHAVKEKTLNLIGINFWNDKVKTVGGITSDKKASVMVRETESQLEVSVSDPTQINTGVINIEIDKSVNGILRVDEGIDVNQARPTIKLSVNVNQAKGKTFKAVFNK</sequence>
<feature type="domain" description="Polysaccharide lyase family 8 central" evidence="6">
    <location>
        <begin position="398"/>
        <end position="658"/>
    </location>
</feature>
<dbReference type="Pfam" id="PF02278">
    <property type="entry name" value="Lyase_8"/>
    <property type="match status" value="1"/>
</dbReference>
<evidence type="ECO:0000256" key="3">
    <source>
        <dbReference type="ARBA" id="ARBA00023239"/>
    </source>
</evidence>
<dbReference type="Pfam" id="PF08124">
    <property type="entry name" value="Lyase_8_N"/>
    <property type="match status" value="1"/>
</dbReference>
<reference evidence="9 10" key="2">
    <citation type="journal article" date="2016" name="Int. J. Syst. Evol. Microbiol.">
        <title>Bacillus gobiensis sp. nov., isolated from a soil sample.</title>
        <authorList>
            <person name="Liu B."/>
            <person name="Liu G.H."/>
            <person name="Cetin S."/>
            <person name="Schumann P."/>
            <person name="Pan Z.Z."/>
            <person name="Chen Q.Q."/>
        </authorList>
    </citation>
    <scope>NUCLEOTIDE SEQUENCE [LARGE SCALE GENOMIC DNA]</scope>
    <source>
        <strain evidence="9 10">FJAT-4402</strain>
    </source>
</reference>
<dbReference type="GO" id="GO:0005576">
    <property type="term" value="C:extracellular region"/>
    <property type="evidence" value="ECO:0007669"/>
    <property type="project" value="InterPro"/>
</dbReference>
<feature type="active site" evidence="4">
    <location>
        <position position="262"/>
    </location>
</feature>
<name>A0A0M5J9I4_9BACI</name>
<reference evidence="10" key="1">
    <citation type="submission" date="2015-08" db="EMBL/GenBank/DDBJ databases">
        <title>Genome sequencing project for genomic taxonomy and phylogenomics of Bacillus-like bacteria.</title>
        <authorList>
            <person name="Liu B."/>
            <person name="Wang J."/>
            <person name="Zhu Y."/>
            <person name="Liu G."/>
            <person name="Chen Q."/>
            <person name="Chen Z."/>
            <person name="Lan J."/>
            <person name="Che J."/>
            <person name="Ge C."/>
            <person name="Shi H."/>
            <person name="Pan Z."/>
            <person name="Liu X."/>
        </authorList>
    </citation>
    <scope>NUCLEOTIDE SEQUENCE [LARGE SCALE GENOMIC DNA]</scope>
    <source>
        <strain evidence="10">FJAT-4402</strain>
    </source>
</reference>
<dbReference type="InterPro" id="IPR038970">
    <property type="entry name" value="Lyase_8"/>
</dbReference>
<dbReference type="SUPFAM" id="SSF48230">
    <property type="entry name" value="Chondroitin AC/alginate lyase"/>
    <property type="match status" value="1"/>
</dbReference>
<dbReference type="SUPFAM" id="SSF74650">
    <property type="entry name" value="Galactose mutarotase-like"/>
    <property type="match status" value="1"/>
</dbReference>
<dbReference type="PATRIC" id="fig|1441095.3.peg.260"/>
<dbReference type="InterPro" id="IPR008929">
    <property type="entry name" value="Chondroitin_lyas"/>
</dbReference>
<organism evidence="9 10">
    <name type="scientific">Bacillus gobiensis</name>
    <dbReference type="NCBI Taxonomy" id="1441095"/>
    <lineage>
        <taxon>Bacteria</taxon>
        <taxon>Bacillati</taxon>
        <taxon>Bacillota</taxon>
        <taxon>Bacilli</taxon>
        <taxon>Bacillales</taxon>
        <taxon>Bacillaceae</taxon>
        <taxon>Bacillus</taxon>
    </lineage>
</organism>
<evidence type="ECO:0000259" key="8">
    <source>
        <dbReference type="Pfam" id="PF08124"/>
    </source>
</evidence>
<comment type="similarity">
    <text evidence="1">Belongs to the polysaccharide lyase 8 family.</text>
</comment>
<dbReference type="InterPro" id="IPR014718">
    <property type="entry name" value="GH-type_carb-bd"/>
</dbReference>
<evidence type="ECO:0000256" key="1">
    <source>
        <dbReference type="ARBA" id="ARBA00006699"/>
    </source>
</evidence>
<feature type="domain" description="Polysaccharide lyase family 8 C-terminal" evidence="7">
    <location>
        <begin position="673"/>
        <end position="737"/>
    </location>
</feature>
<evidence type="ECO:0000256" key="5">
    <source>
        <dbReference type="SAM" id="SignalP"/>
    </source>
</evidence>
<evidence type="ECO:0000313" key="10">
    <source>
        <dbReference type="Proteomes" id="UP000067625"/>
    </source>
</evidence>
<gene>
    <name evidence="9" type="ORF">AM592_01170</name>
</gene>
<dbReference type="PANTHER" id="PTHR38481:SF1">
    <property type="entry name" value="HYALURONATE LYASE"/>
    <property type="match status" value="1"/>
</dbReference>
<feature type="signal peptide" evidence="5">
    <location>
        <begin position="1"/>
        <end position="21"/>
    </location>
</feature>
<dbReference type="STRING" id="1441095.AM592_01170"/>
<protein>
    <recommendedName>
        <fullName evidence="11">Hyaluronate lyase</fullName>
    </recommendedName>
</protein>
<evidence type="ECO:0000256" key="4">
    <source>
        <dbReference type="PIRSR" id="PIRSR638970-1"/>
    </source>
</evidence>
<dbReference type="InterPro" id="IPR003159">
    <property type="entry name" value="Lyase_8_central_dom"/>
</dbReference>
<dbReference type="EMBL" id="CP012600">
    <property type="protein sequence ID" value="ALC80364.1"/>
    <property type="molecule type" value="Genomic_DNA"/>
</dbReference>
<dbReference type="InterPro" id="IPR011071">
    <property type="entry name" value="Lyase_8-like_C"/>
</dbReference>
<dbReference type="AlphaFoldDB" id="A0A0M5J9I4"/>